<dbReference type="Pfam" id="PF00001">
    <property type="entry name" value="7tm_1"/>
    <property type="match status" value="1"/>
</dbReference>
<organism evidence="10 11">
    <name type="scientific">Porites evermanni</name>
    <dbReference type="NCBI Taxonomy" id="104178"/>
    <lineage>
        <taxon>Eukaryota</taxon>
        <taxon>Metazoa</taxon>
        <taxon>Cnidaria</taxon>
        <taxon>Anthozoa</taxon>
        <taxon>Hexacorallia</taxon>
        <taxon>Scleractinia</taxon>
        <taxon>Fungiina</taxon>
        <taxon>Poritidae</taxon>
        <taxon>Porites</taxon>
    </lineage>
</organism>
<feature type="transmembrane region" description="Helical" evidence="8">
    <location>
        <begin position="219"/>
        <end position="244"/>
    </location>
</feature>
<dbReference type="CDD" id="cd00637">
    <property type="entry name" value="7tm_classA_rhodopsin-like"/>
    <property type="match status" value="1"/>
</dbReference>
<evidence type="ECO:0000256" key="6">
    <source>
        <dbReference type="ARBA" id="ARBA00023170"/>
    </source>
</evidence>
<evidence type="ECO:0000256" key="8">
    <source>
        <dbReference type="SAM" id="Phobius"/>
    </source>
</evidence>
<feature type="domain" description="G-protein coupled receptors family 1 profile" evidence="9">
    <location>
        <begin position="22"/>
        <end position="271"/>
    </location>
</feature>
<sequence>MEAISLLVMTLSCSLLICNLCGNVLVMLVICKNKKQSVNANAFLLSSLACSDLELAIVIFFYTIFLTYRVTQGNFPDFIFHALISVYTLVALAVERYYAILKPFVHLTRMVKSLVKKVVFAVWIFAAFMSSPGYVFETRLGVNKGQNVTTLNETRETATWFETLRTVYASLVLLFGLILPATIMVFCYSRVINHVWFNTDATKLTNTALLLSRRKLTKLFIIVTVVFIITWTPTFVRNIVTSYIDLKSAWIYDLSSMFLGLLGSTANPVIYSLRCPKFRQEVTKILACRFCKRNRQPNMSFSYVGKFLQKNGSHFFTSNDPFLFITHLQSLWECSRDVSYL</sequence>
<keyword evidence="7" id="KW-0297">G-protein coupled receptor</keyword>
<feature type="transmembrane region" description="Helical" evidence="8">
    <location>
        <begin position="78"/>
        <end position="98"/>
    </location>
</feature>
<dbReference type="PROSITE" id="PS00237">
    <property type="entry name" value="G_PROTEIN_RECEP_F1_1"/>
    <property type="match status" value="1"/>
</dbReference>
<accession>A0ABN8LHX9</accession>
<gene>
    <name evidence="10" type="ORF">PEVE_00031878</name>
</gene>
<feature type="transmembrane region" description="Helical" evidence="8">
    <location>
        <begin position="42"/>
        <end position="66"/>
    </location>
</feature>
<evidence type="ECO:0000256" key="5">
    <source>
        <dbReference type="ARBA" id="ARBA00023136"/>
    </source>
</evidence>
<dbReference type="InterPro" id="IPR000276">
    <property type="entry name" value="GPCR_Rhodpsn"/>
</dbReference>
<reference evidence="10 11" key="1">
    <citation type="submission" date="2022-05" db="EMBL/GenBank/DDBJ databases">
        <authorList>
            <consortium name="Genoscope - CEA"/>
            <person name="William W."/>
        </authorList>
    </citation>
    <scope>NUCLEOTIDE SEQUENCE [LARGE SCALE GENOMIC DNA]</scope>
</reference>
<evidence type="ECO:0000256" key="1">
    <source>
        <dbReference type="ARBA" id="ARBA00004651"/>
    </source>
</evidence>
<keyword evidence="3 7" id="KW-0812">Transmembrane</keyword>
<proteinExistence type="inferred from homology"/>
<evidence type="ECO:0000256" key="3">
    <source>
        <dbReference type="ARBA" id="ARBA00022692"/>
    </source>
</evidence>
<dbReference type="Gene3D" id="1.20.1070.10">
    <property type="entry name" value="Rhodopsin 7-helix transmembrane proteins"/>
    <property type="match status" value="1"/>
</dbReference>
<keyword evidence="7" id="KW-0807">Transducer</keyword>
<dbReference type="PRINTS" id="PR00237">
    <property type="entry name" value="GPCRRHODOPSN"/>
</dbReference>
<dbReference type="EMBL" id="CALNXI010000046">
    <property type="protein sequence ID" value="CAH3016719.1"/>
    <property type="molecule type" value="Genomic_DNA"/>
</dbReference>
<keyword evidence="6 7" id="KW-0675">Receptor</keyword>
<dbReference type="PANTHER" id="PTHR24241">
    <property type="entry name" value="NEUROPEPTIDE RECEPTOR-RELATED G-PROTEIN COUPLED RECEPTOR"/>
    <property type="match status" value="1"/>
</dbReference>
<evidence type="ECO:0000256" key="7">
    <source>
        <dbReference type="RuleBase" id="RU000688"/>
    </source>
</evidence>
<feature type="transmembrane region" description="Helical" evidence="8">
    <location>
        <begin position="167"/>
        <end position="188"/>
    </location>
</feature>
<feature type="transmembrane region" description="Helical" evidence="8">
    <location>
        <begin position="118"/>
        <end position="136"/>
    </location>
</feature>
<evidence type="ECO:0000256" key="4">
    <source>
        <dbReference type="ARBA" id="ARBA00022989"/>
    </source>
</evidence>
<dbReference type="Proteomes" id="UP001159427">
    <property type="component" value="Unassembled WGS sequence"/>
</dbReference>
<keyword evidence="11" id="KW-1185">Reference proteome</keyword>
<protein>
    <recommendedName>
        <fullName evidence="9">G-protein coupled receptors family 1 profile domain-containing protein</fullName>
    </recommendedName>
</protein>
<evidence type="ECO:0000256" key="2">
    <source>
        <dbReference type="ARBA" id="ARBA00022475"/>
    </source>
</evidence>
<dbReference type="PANTHER" id="PTHR24241:SF76">
    <property type="entry name" value="NEUROPEPTIDE SIFAMIDE RECEPTOR"/>
    <property type="match status" value="1"/>
</dbReference>
<evidence type="ECO:0000259" key="9">
    <source>
        <dbReference type="PROSITE" id="PS50262"/>
    </source>
</evidence>
<dbReference type="InterPro" id="IPR017452">
    <property type="entry name" value="GPCR_Rhodpsn_7TM"/>
</dbReference>
<keyword evidence="2" id="KW-1003">Cell membrane</keyword>
<comment type="caution">
    <text evidence="10">The sequence shown here is derived from an EMBL/GenBank/DDBJ whole genome shotgun (WGS) entry which is preliminary data.</text>
</comment>
<evidence type="ECO:0000313" key="11">
    <source>
        <dbReference type="Proteomes" id="UP001159427"/>
    </source>
</evidence>
<keyword evidence="5 8" id="KW-0472">Membrane</keyword>
<feature type="transmembrane region" description="Helical" evidence="8">
    <location>
        <begin position="6"/>
        <end position="30"/>
    </location>
</feature>
<name>A0ABN8LHX9_9CNID</name>
<comment type="subcellular location">
    <subcellularLocation>
        <location evidence="1">Cell membrane</location>
        <topology evidence="1">Multi-pass membrane protein</topology>
    </subcellularLocation>
</comment>
<dbReference type="SUPFAM" id="SSF81321">
    <property type="entry name" value="Family A G protein-coupled receptor-like"/>
    <property type="match status" value="1"/>
</dbReference>
<feature type="transmembrane region" description="Helical" evidence="8">
    <location>
        <begin position="250"/>
        <end position="270"/>
    </location>
</feature>
<comment type="similarity">
    <text evidence="7">Belongs to the G-protein coupled receptor 1 family.</text>
</comment>
<evidence type="ECO:0000313" key="10">
    <source>
        <dbReference type="EMBL" id="CAH3016719.1"/>
    </source>
</evidence>
<keyword evidence="4 8" id="KW-1133">Transmembrane helix</keyword>
<dbReference type="PROSITE" id="PS50262">
    <property type="entry name" value="G_PROTEIN_RECEP_F1_2"/>
    <property type="match status" value="1"/>
</dbReference>